<organism evidence="2 3">
    <name type="scientific">Vibrio stylophorae</name>
    <dbReference type="NCBI Taxonomy" id="659351"/>
    <lineage>
        <taxon>Bacteria</taxon>
        <taxon>Pseudomonadati</taxon>
        <taxon>Pseudomonadota</taxon>
        <taxon>Gammaproteobacteria</taxon>
        <taxon>Vibrionales</taxon>
        <taxon>Vibrionaceae</taxon>
        <taxon>Vibrio</taxon>
    </lineage>
</organism>
<gene>
    <name evidence="2" type="ORF">VST7929_02082</name>
</gene>
<name>A0ABN8DSV0_9VIBR</name>
<feature type="domain" description="D-alanyl-D-alanine carboxypeptidase-like core" evidence="1">
    <location>
        <begin position="27"/>
        <end position="181"/>
    </location>
</feature>
<reference evidence="2" key="1">
    <citation type="submission" date="2021-11" db="EMBL/GenBank/DDBJ databases">
        <authorList>
            <person name="Rodrigo-Torres L."/>
            <person name="Arahal R. D."/>
            <person name="Lucena T."/>
        </authorList>
    </citation>
    <scope>NUCLEOTIDE SEQUENCE</scope>
    <source>
        <strain evidence="2">CECT 7929</strain>
    </source>
</reference>
<evidence type="ECO:0000313" key="3">
    <source>
        <dbReference type="Proteomes" id="UP000838672"/>
    </source>
</evidence>
<dbReference type="EMBL" id="CAKLDI010000001">
    <property type="protein sequence ID" value="CAH0534174.1"/>
    <property type="molecule type" value="Genomic_DNA"/>
</dbReference>
<dbReference type="CDD" id="cd14847">
    <property type="entry name" value="DD-carboxypeptidase_like"/>
    <property type="match status" value="1"/>
</dbReference>
<dbReference type="SUPFAM" id="SSF55166">
    <property type="entry name" value="Hedgehog/DD-peptidase"/>
    <property type="match status" value="1"/>
</dbReference>
<dbReference type="InterPro" id="IPR009045">
    <property type="entry name" value="Zn_M74/Hedgehog-like"/>
</dbReference>
<comment type="caution">
    <text evidence="2">The sequence shown here is derived from an EMBL/GenBank/DDBJ whole genome shotgun (WGS) entry which is preliminary data.</text>
</comment>
<keyword evidence="3" id="KW-1185">Reference proteome</keyword>
<dbReference type="RefSeq" id="WP_237466572.1">
    <property type="nucleotide sequence ID" value="NZ_CAKLDI010000001.1"/>
</dbReference>
<dbReference type="PANTHER" id="PTHR34385">
    <property type="entry name" value="D-ALANYL-D-ALANINE CARBOXYPEPTIDASE"/>
    <property type="match status" value="1"/>
</dbReference>
<dbReference type="InterPro" id="IPR052179">
    <property type="entry name" value="DD-CPase-like"/>
</dbReference>
<proteinExistence type="predicted"/>
<dbReference type="Proteomes" id="UP000838672">
    <property type="component" value="Unassembled WGS sequence"/>
</dbReference>
<dbReference type="PANTHER" id="PTHR34385:SF1">
    <property type="entry name" value="PEPTIDOGLYCAN L-ALANYL-D-GLUTAMATE ENDOPEPTIDASE CWLK"/>
    <property type="match status" value="1"/>
</dbReference>
<protein>
    <recommendedName>
        <fullName evidence="1">D-alanyl-D-alanine carboxypeptidase-like core domain-containing protein</fullName>
    </recommendedName>
</protein>
<dbReference type="Gene3D" id="3.30.1380.10">
    <property type="match status" value="1"/>
</dbReference>
<sequence length="232" mass="26390">MTPMQLTGLDTQHLVPCPIAEHSPLVRVHHAVSQPLLALYRAAKTAGFDLQLASAHRDFHRQAAIWQGKWQGARAILNDANQPIDLHTLSDAQKVHAIMRWSALPGTSRHHWGCDFDLYAKNCLPPAQSLALEPWEYQQGGHQYEFALWLEENLSRFEFFLPYRRDRGGVGIEPWHVSYAPMSQTALTQLNVAVLTQCYQQHPVAGQAIIDTMLPELLQRYVYNIASFDEEQ</sequence>
<evidence type="ECO:0000259" key="1">
    <source>
        <dbReference type="Pfam" id="PF02557"/>
    </source>
</evidence>
<accession>A0ABN8DSV0</accession>
<evidence type="ECO:0000313" key="2">
    <source>
        <dbReference type="EMBL" id="CAH0534174.1"/>
    </source>
</evidence>
<dbReference type="Pfam" id="PF02557">
    <property type="entry name" value="VanY"/>
    <property type="match status" value="1"/>
</dbReference>
<dbReference type="InterPro" id="IPR003709">
    <property type="entry name" value="VanY-like_core_dom"/>
</dbReference>